<name>A8ZQJ5_ACAM1</name>
<evidence type="ECO:0000313" key="2">
    <source>
        <dbReference type="EMBL" id="ABW33281.1"/>
    </source>
</evidence>
<gene>
    <name evidence="2" type="ordered locus">AM1_G0101</name>
</gene>
<sequence length="132" mass="14245">MKIQLQYPDQSLNGRRLEALRGYFGDNLERVMIQAMWSVVGPLGSTLADLPEKEVQGHINSGKLTIKGFHQEALDMIGGGGVTPEVTPEVTEKVPPAVTSEVTQEQPPSAAQESVYSASPPEQSGDPLNNLF</sequence>
<organism evidence="2 3">
    <name type="scientific">Acaryochloris marina (strain MBIC 11017)</name>
    <dbReference type="NCBI Taxonomy" id="329726"/>
    <lineage>
        <taxon>Bacteria</taxon>
        <taxon>Bacillati</taxon>
        <taxon>Cyanobacteriota</taxon>
        <taxon>Cyanophyceae</taxon>
        <taxon>Acaryochloridales</taxon>
        <taxon>Acaryochloridaceae</taxon>
        <taxon>Acaryochloris</taxon>
    </lineage>
</organism>
<protein>
    <submittedName>
        <fullName evidence="2">Uncharacterized protein</fullName>
    </submittedName>
</protein>
<dbReference type="HOGENOM" id="CLU_1912464_0_0_3"/>
<evidence type="ECO:0000256" key="1">
    <source>
        <dbReference type="SAM" id="MobiDB-lite"/>
    </source>
</evidence>
<accession>A8ZQJ5</accession>
<geneLocation type="plasmid" evidence="2 3">
    <name>pREB7</name>
</geneLocation>
<dbReference type="KEGG" id="amr:AM1_G0101"/>
<feature type="compositionally biased region" description="Polar residues" evidence="1">
    <location>
        <begin position="100"/>
        <end position="122"/>
    </location>
</feature>
<proteinExistence type="predicted"/>
<dbReference type="Proteomes" id="UP000000268">
    <property type="component" value="Plasmid pREB7"/>
</dbReference>
<keyword evidence="3" id="KW-1185">Reference proteome</keyword>
<evidence type="ECO:0000313" key="3">
    <source>
        <dbReference type="Proteomes" id="UP000000268"/>
    </source>
</evidence>
<dbReference type="AlphaFoldDB" id="A8ZQJ5"/>
<dbReference type="EMBL" id="CP000844">
    <property type="protein sequence ID" value="ABW33281.1"/>
    <property type="molecule type" value="Genomic_DNA"/>
</dbReference>
<reference evidence="2 3" key="1">
    <citation type="journal article" date="2008" name="Proc. Natl. Acad. Sci. U.S.A.">
        <title>Niche adaptation and genome expansion in the chlorophyll d-producing cyanobacterium Acaryochloris marina.</title>
        <authorList>
            <person name="Swingley W.D."/>
            <person name="Chen M."/>
            <person name="Cheung P.C."/>
            <person name="Conrad A.L."/>
            <person name="Dejesa L.C."/>
            <person name="Hao J."/>
            <person name="Honchak B.M."/>
            <person name="Karbach L.E."/>
            <person name="Kurdoglu A."/>
            <person name="Lahiri S."/>
            <person name="Mastrian S.D."/>
            <person name="Miyashita H."/>
            <person name="Page L."/>
            <person name="Ramakrishna P."/>
            <person name="Satoh S."/>
            <person name="Sattley W.M."/>
            <person name="Shimada Y."/>
            <person name="Taylor H.L."/>
            <person name="Tomo T."/>
            <person name="Tsuchiya T."/>
            <person name="Wang Z.T."/>
            <person name="Raymond J."/>
            <person name="Mimuro M."/>
            <person name="Blankenship R.E."/>
            <person name="Touchman J.W."/>
        </authorList>
    </citation>
    <scope>NUCLEOTIDE SEQUENCE [LARGE SCALE GENOMIC DNA]</scope>
    <source>
        <strain evidence="3">MBIC 11017</strain>
        <plasmid evidence="3">Plasmid pREB7</plasmid>
    </source>
</reference>
<feature type="region of interest" description="Disordered" evidence="1">
    <location>
        <begin position="95"/>
        <end position="132"/>
    </location>
</feature>
<keyword evidence="2" id="KW-0614">Plasmid</keyword>